<dbReference type="Proteomes" id="UP000190774">
    <property type="component" value="Unassembled WGS sequence"/>
</dbReference>
<sequence>MQETYQTTAQVSPGGVVKLDHVPFPEGWMVNVSIVPTEPKPLRAAFPFGLHAGMITMSDDFNEPLPDSFWLGEENDEPAA</sequence>
<name>A0A1T4YW07_9BACT</name>
<evidence type="ECO:0000313" key="1">
    <source>
        <dbReference type="EMBL" id="SKB06027.1"/>
    </source>
</evidence>
<evidence type="ECO:0000313" key="2">
    <source>
        <dbReference type="Proteomes" id="UP000190774"/>
    </source>
</evidence>
<dbReference type="AlphaFoldDB" id="A0A1T4YW07"/>
<dbReference type="OrthoDB" id="9800503at2"/>
<gene>
    <name evidence="1" type="ORF">SAMN02745166_04403</name>
</gene>
<dbReference type="STRING" id="48467.SAMN02745166_04403"/>
<accession>A0A1T4YW07</accession>
<protein>
    <submittedName>
        <fullName evidence="1">Uncharacterized protein</fullName>
    </submittedName>
</protein>
<reference evidence="2" key="1">
    <citation type="submission" date="2017-02" db="EMBL/GenBank/DDBJ databases">
        <authorList>
            <person name="Varghese N."/>
            <person name="Submissions S."/>
        </authorList>
    </citation>
    <scope>NUCLEOTIDE SEQUENCE [LARGE SCALE GENOMIC DNA]</scope>
    <source>
        <strain evidence="2">ATCC 700200</strain>
    </source>
</reference>
<organism evidence="1 2">
    <name type="scientific">Prosthecobacter debontii</name>
    <dbReference type="NCBI Taxonomy" id="48467"/>
    <lineage>
        <taxon>Bacteria</taxon>
        <taxon>Pseudomonadati</taxon>
        <taxon>Verrucomicrobiota</taxon>
        <taxon>Verrucomicrobiia</taxon>
        <taxon>Verrucomicrobiales</taxon>
        <taxon>Verrucomicrobiaceae</taxon>
        <taxon>Prosthecobacter</taxon>
    </lineage>
</organism>
<proteinExistence type="predicted"/>
<dbReference type="EMBL" id="FUYE01000019">
    <property type="protein sequence ID" value="SKB06027.1"/>
    <property type="molecule type" value="Genomic_DNA"/>
</dbReference>
<dbReference type="RefSeq" id="WP_078815539.1">
    <property type="nucleotide sequence ID" value="NZ_FUYE01000019.1"/>
</dbReference>
<keyword evidence="2" id="KW-1185">Reference proteome</keyword>